<organism evidence="6 7">
    <name type="scientific">Caballeronia pedi</name>
    <dbReference type="NCBI Taxonomy" id="1777141"/>
    <lineage>
        <taxon>Bacteria</taxon>
        <taxon>Pseudomonadati</taxon>
        <taxon>Pseudomonadota</taxon>
        <taxon>Betaproteobacteria</taxon>
        <taxon>Burkholderiales</taxon>
        <taxon>Burkholderiaceae</taxon>
        <taxon>Caballeronia</taxon>
    </lineage>
</organism>
<name>A0A158D2P4_9BURK</name>
<protein>
    <submittedName>
        <fullName evidence="6">PilZ domain protein</fullName>
    </submittedName>
</protein>
<keyword evidence="3" id="KW-0975">Bacterial flagellum</keyword>
<dbReference type="Pfam" id="PF07238">
    <property type="entry name" value="PilZ"/>
    <property type="match status" value="1"/>
</dbReference>
<gene>
    <name evidence="6" type="ORF">AWB80_06211</name>
</gene>
<evidence type="ECO:0000259" key="5">
    <source>
        <dbReference type="Pfam" id="PF12945"/>
    </source>
</evidence>
<evidence type="ECO:0000313" key="6">
    <source>
        <dbReference type="EMBL" id="SAK88935.1"/>
    </source>
</evidence>
<dbReference type="RefSeq" id="WP_061178544.1">
    <property type="nucleotide sequence ID" value="NZ_FCOE02000030.1"/>
</dbReference>
<dbReference type="Pfam" id="PF12945">
    <property type="entry name" value="PilZNR"/>
    <property type="match status" value="1"/>
</dbReference>
<accession>A0A158D2P4</accession>
<keyword evidence="2" id="KW-0547">Nucleotide-binding</keyword>
<feature type="domain" description="Type III secretion system flagellar brake protein YcgR PilZN" evidence="5">
    <location>
        <begin position="100"/>
        <end position="174"/>
    </location>
</feature>
<dbReference type="Gene3D" id="2.30.110.10">
    <property type="entry name" value="Electron Transport, Fmn-binding Protein, Chain A"/>
    <property type="match status" value="1"/>
</dbReference>
<dbReference type="OrthoDB" id="9774747at2"/>
<dbReference type="SUPFAM" id="SSF141371">
    <property type="entry name" value="PilZ domain-like"/>
    <property type="match status" value="2"/>
</dbReference>
<dbReference type="Gene3D" id="2.40.10.220">
    <property type="entry name" value="predicted glycosyltransferase like domains"/>
    <property type="match status" value="1"/>
</dbReference>
<feature type="domain" description="PilZ" evidence="4">
    <location>
        <begin position="183"/>
        <end position="284"/>
    </location>
</feature>
<dbReference type="Proteomes" id="UP000054911">
    <property type="component" value="Unassembled WGS sequence"/>
</dbReference>
<dbReference type="EMBL" id="FCOE02000030">
    <property type="protein sequence ID" value="SAK88935.1"/>
    <property type="molecule type" value="Genomic_DNA"/>
</dbReference>
<evidence type="ECO:0000259" key="4">
    <source>
        <dbReference type="Pfam" id="PF07238"/>
    </source>
</evidence>
<sequence>MMALVKVTARDIKIGAPIDFAIYSASGRLLLTRGHCVQSDSQRERILAVGFRDPDVGRAEQVGAAGKLLISTGKHAAAAMDNSVTTSIPAALPKTLDGLQVTLIGREGRPLRTGFVGAIRGDALILTPSSENEPMTIGAEVECKALLGRKVYKFSSKVIGTSETPVKLVYLAYPNVVQTHVVRKHVRLSTDLAGRLIRNDVVAAGFDAVVENVSLGGVALRLSDALLNVGEHFKLALRLRADGKLHAVVFNCIARNTRRCADGAILVGAEFSSQTVETVALLRLHLLETATDSAG</sequence>
<dbReference type="InterPro" id="IPR012349">
    <property type="entry name" value="Split_barrel_FMN-bd"/>
</dbReference>
<proteinExistence type="predicted"/>
<comment type="caution">
    <text evidence="6">The sequence shown here is derived from an EMBL/GenBank/DDBJ whole genome shotgun (WGS) entry which is preliminary data.</text>
</comment>
<evidence type="ECO:0000256" key="3">
    <source>
        <dbReference type="ARBA" id="ARBA00023143"/>
    </source>
</evidence>
<keyword evidence="1" id="KW-0973">c-di-GMP</keyword>
<reference evidence="6" key="1">
    <citation type="submission" date="2016-01" db="EMBL/GenBank/DDBJ databases">
        <authorList>
            <person name="Peeters C."/>
        </authorList>
    </citation>
    <scope>NUCLEOTIDE SEQUENCE [LARGE SCALE GENOMIC DNA]</scope>
    <source>
        <strain evidence="6">LMG 29323</strain>
    </source>
</reference>
<evidence type="ECO:0000256" key="2">
    <source>
        <dbReference type="ARBA" id="ARBA00022741"/>
    </source>
</evidence>
<dbReference type="AlphaFoldDB" id="A0A158D2P4"/>
<dbReference type="InterPro" id="IPR009875">
    <property type="entry name" value="PilZ_domain"/>
</dbReference>
<dbReference type="GO" id="GO:0035438">
    <property type="term" value="F:cyclic-di-GMP binding"/>
    <property type="evidence" value="ECO:0007669"/>
    <property type="project" value="InterPro"/>
</dbReference>
<keyword evidence="7" id="KW-1185">Reference proteome</keyword>
<dbReference type="InterPro" id="IPR009926">
    <property type="entry name" value="T3SS_YcgR_PilZN"/>
</dbReference>
<evidence type="ECO:0000256" key="1">
    <source>
        <dbReference type="ARBA" id="ARBA00022636"/>
    </source>
</evidence>
<dbReference type="STRING" id="1777141.AWB80_06211"/>
<evidence type="ECO:0000313" key="7">
    <source>
        <dbReference type="Proteomes" id="UP000054911"/>
    </source>
</evidence>